<sequence>MKNKHKIIYPDLESARRPVSHNVSLPIPTPTLYEFDSLSDDVDTLSYSMDDSSIGSEYVTEDSNLAPQTFTQGELNDLVRDLDLSKEKAELLASRLQQKNLLNKNVIVSHYRKRNF</sequence>
<evidence type="ECO:0000313" key="1">
    <source>
        <dbReference type="EMBL" id="KAI6661498.1"/>
    </source>
</evidence>
<dbReference type="EMBL" id="JAKMXF010000011">
    <property type="protein sequence ID" value="KAI6661498.1"/>
    <property type="molecule type" value="Genomic_DNA"/>
</dbReference>
<name>A0AAV7KKC7_9METZ</name>
<organism evidence="1 2">
    <name type="scientific">Oopsacas minuta</name>
    <dbReference type="NCBI Taxonomy" id="111878"/>
    <lineage>
        <taxon>Eukaryota</taxon>
        <taxon>Metazoa</taxon>
        <taxon>Porifera</taxon>
        <taxon>Hexactinellida</taxon>
        <taxon>Hexasterophora</taxon>
        <taxon>Lyssacinosida</taxon>
        <taxon>Leucopsacidae</taxon>
        <taxon>Oopsacas</taxon>
    </lineage>
</organism>
<evidence type="ECO:0000313" key="2">
    <source>
        <dbReference type="Proteomes" id="UP001165289"/>
    </source>
</evidence>
<reference evidence="1 2" key="1">
    <citation type="journal article" date="2023" name="BMC Biol.">
        <title>The compact genome of the sponge Oopsacas minuta (Hexactinellida) is lacking key metazoan core genes.</title>
        <authorList>
            <person name="Santini S."/>
            <person name="Schenkelaars Q."/>
            <person name="Jourda C."/>
            <person name="Duchesne M."/>
            <person name="Belahbib H."/>
            <person name="Rocher C."/>
            <person name="Selva M."/>
            <person name="Riesgo A."/>
            <person name="Vervoort M."/>
            <person name="Leys S.P."/>
            <person name="Kodjabachian L."/>
            <person name="Le Bivic A."/>
            <person name="Borchiellini C."/>
            <person name="Claverie J.M."/>
            <person name="Renard E."/>
        </authorList>
    </citation>
    <scope>NUCLEOTIDE SEQUENCE [LARGE SCALE GENOMIC DNA]</scope>
    <source>
        <strain evidence="1">SPO-2</strain>
    </source>
</reference>
<dbReference type="Proteomes" id="UP001165289">
    <property type="component" value="Unassembled WGS sequence"/>
</dbReference>
<accession>A0AAV7KKC7</accession>
<protein>
    <submittedName>
        <fullName evidence="1">Uncharacterized protein</fullName>
    </submittedName>
</protein>
<keyword evidence="2" id="KW-1185">Reference proteome</keyword>
<comment type="caution">
    <text evidence="1">The sequence shown here is derived from an EMBL/GenBank/DDBJ whole genome shotgun (WGS) entry which is preliminary data.</text>
</comment>
<proteinExistence type="predicted"/>
<dbReference type="AlphaFoldDB" id="A0AAV7KKC7"/>
<gene>
    <name evidence="1" type="ORF">LOD99_13371</name>
</gene>